<dbReference type="EMBL" id="MU006707">
    <property type="protein sequence ID" value="KAF2630432.1"/>
    <property type="molecule type" value="Genomic_DNA"/>
</dbReference>
<proteinExistence type="predicted"/>
<evidence type="ECO:0000313" key="2">
    <source>
        <dbReference type="Proteomes" id="UP000799754"/>
    </source>
</evidence>
<dbReference type="Proteomes" id="UP000799754">
    <property type="component" value="Unassembled WGS sequence"/>
</dbReference>
<organism evidence="1 2">
    <name type="scientific">Macroventuria anomochaeta</name>
    <dbReference type="NCBI Taxonomy" id="301207"/>
    <lineage>
        <taxon>Eukaryota</taxon>
        <taxon>Fungi</taxon>
        <taxon>Dikarya</taxon>
        <taxon>Ascomycota</taxon>
        <taxon>Pezizomycotina</taxon>
        <taxon>Dothideomycetes</taxon>
        <taxon>Pleosporomycetidae</taxon>
        <taxon>Pleosporales</taxon>
        <taxon>Pleosporineae</taxon>
        <taxon>Didymellaceae</taxon>
        <taxon>Macroventuria</taxon>
    </lineage>
</organism>
<sequence length="183" mass="19855">MVRHEVTTSEGRSITFHVHDSLVPSSNLEKRVNIPSLSPDQFSGDACGASTFKQTSTGFMSLMSSQDCTDLVSGVHSQYSSGGHWCLTDGYGGSASRWIELASSGTCHIYIDRHNFPDPSIADCIDVGTFDLEDLVRSTMSMFKVKLATPATAIPQVYPAQGTMKCNPSPRRFVTWAIQNGSP</sequence>
<reference evidence="1" key="1">
    <citation type="journal article" date="2020" name="Stud. Mycol.">
        <title>101 Dothideomycetes genomes: a test case for predicting lifestyles and emergence of pathogens.</title>
        <authorList>
            <person name="Haridas S."/>
            <person name="Albert R."/>
            <person name="Binder M."/>
            <person name="Bloem J."/>
            <person name="Labutti K."/>
            <person name="Salamov A."/>
            <person name="Andreopoulos B."/>
            <person name="Baker S."/>
            <person name="Barry K."/>
            <person name="Bills G."/>
            <person name="Bluhm B."/>
            <person name="Cannon C."/>
            <person name="Castanera R."/>
            <person name="Culley D."/>
            <person name="Daum C."/>
            <person name="Ezra D."/>
            <person name="Gonzalez J."/>
            <person name="Henrissat B."/>
            <person name="Kuo A."/>
            <person name="Liang C."/>
            <person name="Lipzen A."/>
            <person name="Lutzoni F."/>
            <person name="Magnuson J."/>
            <person name="Mondo S."/>
            <person name="Nolan M."/>
            <person name="Ohm R."/>
            <person name="Pangilinan J."/>
            <person name="Park H.-J."/>
            <person name="Ramirez L."/>
            <person name="Alfaro M."/>
            <person name="Sun H."/>
            <person name="Tritt A."/>
            <person name="Yoshinaga Y."/>
            <person name="Zwiers L.-H."/>
            <person name="Turgeon B."/>
            <person name="Goodwin S."/>
            <person name="Spatafora J."/>
            <person name="Crous P."/>
            <person name="Grigoriev I."/>
        </authorList>
    </citation>
    <scope>NUCLEOTIDE SEQUENCE</scope>
    <source>
        <strain evidence="1">CBS 525.71</strain>
    </source>
</reference>
<accession>A0ACB6SA89</accession>
<keyword evidence="2" id="KW-1185">Reference proteome</keyword>
<gene>
    <name evidence="1" type="ORF">BU25DRAFT_484518</name>
</gene>
<protein>
    <submittedName>
        <fullName evidence="1">Uncharacterized protein</fullName>
    </submittedName>
</protein>
<name>A0ACB6SA89_9PLEO</name>
<comment type="caution">
    <text evidence="1">The sequence shown here is derived from an EMBL/GenBank/DDBJ whole genome shotgun (WGS) entry which is preliminary data.</text>
</comment>
<evidence type="ECO:0000313" key="1">
    <source>
        <dbReference type="EMBL" id="KAF2630432.1"/>
    </source>
</evidence>